<organism evidence="1 2">
    <name type="scientific">Archangium gephyra</name>
    <dbReference type="NCBI Taxonomy" id="48"/>
    <lineage>
        <taxon>Bacteria</taxon>
        <taxon>Pseudomonadati</taxon>
        <taxon>Myxococcota</taxon>
        <taxon>Myxococcia</taxon>
        <taxon>Myxococcales</taxon>
        <taxon>Cystobacterineae</taxon>
        <taxon>Archangiaceae</taxon>
        <taxon>Archangium</taxon>
    </lineage>
</organism>
<protein>
    <submittedName>
        <fullName evidence="1">Uncharacterized protein</fullName>
    </submittedName>
</protein>
<evidence type="ECO:0000313" key="2">
    <source>
        <dbReference type="Proteomes" id="UP000249061"/>
    </source>
</evidence>
<comment type="caution">
    <text evidence="1">The sequence shown here is derived from an EMBL/GenBank/DDBJ whole genome shotgun (WGS) entry which is preliminary data.</text>
</comment>
<gene>
    <name evidence="1" type="ORF">DI536_08230</name>
</gene>
<name>A0A2W5TIK9_9BACT</name>
<accession>A0A2W5TIK9</accession>
<dbReference type="EMBL" id="QFQP01000005">
    <property type="protein sequence ID" value="PZR15429.1"/>
    <property type="molecule type" value="Genomic_DNA"/>
</dbReference>
<dbReference type="Proteomes" id="UP000249061">
    <property type="component" value="Unassembled WGS sequence"/>
</dbReference>
<sequence>MPKWLKIVLALVVFFVLLCGGLSAAAYFWFEANKERLKGVTERAHAEAGEYAYSHDANECVSAALGKLTQRNSIVDEAEHKIFLKACIDKARRPAGFCTGVPVRSEIFASAQWAVEKCQALGYAGSQPCGRLVQAIQEACHPKQ</sequence>
<evidence type="ECO:0000313" key="1">
    <source>
        <dbReference type="EMBL" id="PZR15429.1"/>
    </source>
</evidence>
<proteinExistence type="predicted"/>
<dbReference type="AlphaFoldDB" id="A0A2W5TIK9"/>
<reference evidence="1 2" key="1">
    <citation type="submission" date="2017-08" db="EMBL/GenBank/DDBJ databases">
        <title>Infants hospitalized years apart are colonized by the same room-sourced microbial strains.</title>
        <authorList>
            <person name="Brooks B."/>
            <person name="Olm M.R."/>
            <person name="Firek B.A."/>
            <person name="Baker R."/>
            <person name="Thomas B.C."/>
            <person name="Morowitz M.J."/>
            <person name="Banfield J.F."/>
        </authorList>
    </citation>
    <scope>NUCLEOTIDE SEQUENCE [LARGE SCALE GENOMIC DNA]</scope>
    <source>
        <strain evidence="1">S2_003_000_R2_14</strain>
    </source>
</reference>